<sequence>MTEQERNERLQGIMDVYGDYTGPYISVEKEDLVFLMEEIDRLQIEKEESKKADNLVSVPFWILAAERNVLLKQGDVINEALKDRRKHHGDDIVVTTLADKFKEICEEYRGMENVECFISLEDEKRYFDRFDTFDTALKNQRKSK</sequence>
<evidence type="ECO:0000256" key="1">
    <source>
        <dbReference type="SAM" id="Coils"/>
    </source>
</evidence>
<dbReference type="EMBL" id="KC699836">
    <property type="protein sequence ID" value="AGK86920.1"/>
    <property type="molecule type" value="Genomic_DNA"/>
</dbReference>
<reference evidence="2 3" key="1">
    <citation type="submission" date="2013-02" db="EMBL/GenBank/DDBJ databases">
        <authorList>
            <person name="Lukaszewicz M."/>
            <person name="Biegalska A."/>
            <person name="Krasowska A."/>
        </authorList>
    </citation>
    <scope>NUCLEOTIDE SEQUENCE [LARGE SCALE GENOMIC DNA]</scope>
</reference>
<evidence type="ECO:0000313" key="3">
    <source>
        <dbReference type="Proteomes" id="UP000258501"/>
    </source>
</evidence>
<evidence type="ECO:0000313" key="2">
    <source>
        <dbReference type="EMBL" id="AGK86920.1"/>
    </source>
</evidence>
<name>R4JMQ2_9CAUD</name>
<organism evidence="2 3">
    <name type="scientific">Bacillus phage SIOphi</name>
    <dbReference type="NCBI Taxonomy" id="1285382"/>
    <lineage>
        <taxon>Viruses</taxon>
        <taxon>Duplodnaviria</taxon>
        <taxon>Heunggongvirae</taxon>
        <taxon>Uroviricota</taxon>
        <taxon>Caudoviricetes</taxon>
        <taxon>Herelleviridae</taxon>
        <taxon>Bastillevirinae</taxon>
        <taxon>Siophivirus</taxon>
        <taxon>Siophivirus SIOphi</taxon>
    </lineage>
</organism>
<protein>
    <submittedName>
        <fullName evidence="2">Uncharacterized protein</fullName>
    </submittedName>
</protein>
<proteinExistence type="predicted"/>
<keyword evidence="3" id="KW-1185">Reference proteome</keyword>
<dbReference type="Proteomes" id="UP000258501">
    <property type="component" value="Segment"/>
</dbReference>
<keyword evidence="1" id="KW-0175">Coiled coil</keyword>
<gene>
    <name evidence="2" type="ORF">SIOphi_00560</name>
</gene>
<accession>R4JMQ2</accession>
<feature type="coiled-coil region" evidence="1">
    <location>
        <begin position="25"/>
        <end position="52"/>
    </location>
</feature>